<reference evidence="2" key="1">
    <citation type="submission" date="2023-06" db="EMBL/GenBank/DDBJ databases">
        <authorList>
            <consortium name="Lawrence Berkeley National Laboratory"/>
            <person name="Ahrendt S."/>
            <person name="Sahu N."/>
            <person name="Indic B."/>
            <person name="Wong-Bajracharya J."/>
            <person name="Merenyi Z."/>
            <person name="Ke H.-M."/>
            <person name="Monk M."/>
            <person name="Kocsube S."/>
            <person name="Drula E."/>
            <person name="Lipzen A."/>
            <person name="Balint B."/>
            <person name="Henrissat B."/>
            <person name="Andreopoulos B."/>
            <person name="Martin F.M."/>
            <person name="Harder C.B."/>
            <person name="Rigling D."/>
            <person name="Ford K.L."/>
            <person name="Foster G.D."/>
            <person name="Pangilinan J."/>
            <person name="Papanicolaou A."/>
            <person name="Barry K."/>
            <person name="LaButti K."/>
            <person name="Viragh M."/>
            <person name="Koriabine M."/>
            <person name="Yan M."/>
            <person name="Riley R."/>
            <person name="Champramary S."/>
            <person name="Plett K.L."/>
            <person name="Tsai I.J."/>
            <person name="Slot J."/>
            <person name="Sipos G."/>
            <person name="Plett J."/>
            <person name="Nagy L.G."/>
            <person name="Grigoriev I.V."/>
        </authorList>
    </citation>
    <scope>NUCLEOTIDE SEQUENCE</scope>
    <source>
        <strain evidence="2">CCBAS 213</strain>
    </source>
</reference>
<evidence type="ECO:0000256" key="1">
    <source>
        <dbReference type="SAM" id="MobiDB-lite"/>
    </source>
</evidence>
<keyword evidence="3" id="KW-1185">Reference proteome</keyword>
<dbReference type="Proteomes" id="UP001175211">
    <property type="component" value="Unassembled WGS sequence"/>
</dbReference>
<dbReference type="EMBL" id="JAUEPS010000022">
    <property type="protein sequence ID" value="KAK0457360.1"/>
    <property type="molecule type" value="Genomic_DNA"/>
</dbReference>
<sequence>MDQYYDTREAKHMVHSLSEERVAKDELHLSRLYRETTVLEGMQITSDDDEQTCQSITLTGFNGKSFDDAICAIREIQCTGEREFHQGQLQEWLPVKLQGYDAVEMSNRYFRTRSKTERETGIPIRTDVDPKGNNLIHMEENVVKYYRGIMDAGKKKYMGAKPHMFRTGDIVEAQCSVVFVRCKGGSVKTKLVLHAIAMVNCEHTMVGGAPSAVRMKRKVGFKYEGEAEETHEKSKKHQDDVQNDEQDSMLSTEM</sequence>
<proteinExistence type="predicted"/>
<dbReference type="GeneID" id="85353257"/>
<comment type="caution">
    <text evidence="2">The sequence shown here is derived from an EMBL/GenBank/DDBJ whole genome shotgun (WGS) entry which is preliminary data.</text>
</comment>
<organism evidence="2 3">
    <name type="scientific">Armillaria tabescens</name>
    <name type="common">Ringless honey mushroom</name>
    <name type="synonym">Agaricus tabescens</name>
    <dbReference type="NCBI Taxonomy" id="1929756"/>
    <lineage>
        <taxon>Eukaryota</taxon>
        <taxon>Fungi</taxon>
        <taxon>Dikarya</taxon>
        <taxon>Basidiomycota</taxon>
        <taxon>Agaricomycotina</taxon>
        <taxon>Agaricomycetes</taxon>
        <taxon>Agaricomycetidae</taxon>
        <taxon>Agaricales</taxon>
        <taxon>Marasmiineae</taxon>
        <taxon>Physalacriaceae</taxon>
        <taxon>Desarmillaria</taxon>
    </lineage>
</organism>
<gene>
    <name evidence="2" type="ORF">EV420DRAFT_1480831</name>
</gene>
<feature type="region of interest" description="Disordered" evidence="1">
    <location>
        <begin position="223"/>
        <end position="254"/>
    </location>
</feature>
<protein>
    <submittedName>
        <fullName evidence="2">Uncharacterized protein</fullName>
    </submittedName>
</protein>
<dbReference type="RefSeq" id="XP_060329675.1">
    <property type="nucleotide sequence ID" value="XM_060469709.1"/>
</dbReference>
<evidence type="ECO:0000313" key="3">
    <source>
        <dbReference type="Proteomes" id="UP001175211"/>
    </source>
</evidence>
<name>A0AA39KA82_ARMTA</name>
<evidence type="ECO:0000313" key="2">
    <source>
        <dbReference type="EMBL" id="KAK0457360.1"/>
    </source>
</evidence>
<accession>A0AA39KA82</accession>
<feature type="compositionally biased region" description="Basic and acidic residues" evidence="1">
    <location>
        <begin position="223"/>
        <end position="240"/>
    </location>
</feature>
<dbReference type="AlphaFoldDB" id="A0AA39KA82"/>